<evidence type="ECO:0000313" key="2">
    <source>
        <dbReference type="EMBL" id="KAF6759525.1"/>
    </source>
</evidence>
<feature type="compositionally biased region" description="Basic residues" evidence="1">
    <location>
        <begin position="262"/>
        <end position="274"/>
    </location>
</feature>
<dbReference type="EMBL" id="JACGCI010000015">
    <property type="protein sequence ID" value="KAF6759525.1"/>
    <property type="molecule type" value="Genomic_DNA"/>
</dbReference>
<feature type="compositionally biased region" description="Acidic residues" evidence="1">
    <location>
        <begin position="329"/>
        <end position="341"/>
    </location>
</feature>
<feature type="compositionally biased region" description="Basic residues" evidence="1">
    <location>
        <begin position="410"/>
        <end position="427"/>
    </location>
</feature>
<feature type="region of interest" description="Disordered" evidence="1">
    <location>
        <begin position="261"/>
        <end position="746"/>
    </location>
</feature>
<evidence type="ECO:0000313" key="3">
    <source>
        <dbReference type="Proteomes" id="UP000521943"/>
    </source>
</evidence>
<gene>
    <name evidence="2" type="ORF">DFP72DRAFT_1063884</name>
</gene>
<feature type="compositionally biased region" description="Polar residues" evidence="1">
    <location>
        <begin position="995"/>
        <end position="1009"/>
    </location>
</feature>
<sequence>MSSNRSPSRSPPSSPMRPGDAIEPQPTNKKSSSSSRRRAVSGETKAFDRDRAKQWLESKQRRQTDGDSLISIVTSGDEFPQDDPDDSTYRGRLPARSRIGTIQSNRDAVTPLRTRGTDRLDNRSLEPAISLSRSRSPRERKEGGSRAHQSVDRESIVITPPHRFVSPVPSEMKPRGARFKSAAIVDTDSDNDAKPATSSSSSKRKHSSGRRRGTGTRVDSPSPLAKKARMKPKPFPLSISPLSSDVEMPTALDLLNEAIEKRKAKKPLPRRHSRSPVPWFWRTPSPDHQPARRSASLPRSSSSLEDEDKSPLVEDRVSMSPSFVQTYFFDDEAMEEDEEAQSSDREGGRNDIGEDEYDLDDPFIDDSLAMEDLPRSRKKSSTSRHHSDRTKASASSIRSGRSKNREVSSPKHHRSSSHRAHNRPHRSRSTDGEESSDHSSSSRADHGERSTRDIPSRFHSGRSKAREESRRDRPTSDLHSHSHSGHSKAREESPAAKRKSSASRHGQLRPSPTKAVEVLEISSDSNNDGDDSVPRRGPPGGFRMSTGGRAPKKNHSETAVPNKSDDKESNTKLKTNNPSKPKPRPIPKTQPSKNASGEKRDKSKGKEMAKAEKDETPISKKDKGKGRAVVRTPSPEPLQDVPISDDELSAYERRQLREAMKESKMMAPSTPSSKSAPGGGSSSASANASGSSSRPTAPTTSAPPAGAAVPGPSTAPASAPTTGPGSGPTAASASGTSAAAPHSGNGPAAMTIQQLVALAATNAGTGSTGTAPHPLPVALPPLDASFVQQCRFLPKIDHTARPDLRDAVLLPFYEGVLCLDTGRIIPWNELEGRGFIVFSAWAEWLPHLNGRMALDAVTFRETGVFRNPARASPVDIVVRTVPGPTEKFNLHCLPTPTSPTPEPLVAVSCGWLEHSQLTAASEIGLRQKYITVIFHTQEWERTVGFICMASGYPELHAQFARNALQFSTRAQVSRGPKSPEQSSSKGKKRPAPSSMFKSATNGSSSRISQDSFSLPNDAIVPVYDARNLDSLDFNDILPRLSTLPAYTGGEIPQGSFVVVGYTMTVYLANNGNRTLGCNLQWIIVVGTPEDPEE</sequence>
<feature type="compositionally biased region" description="Basic and acidic residues" evidence="1">
    <location>
        <begin position="464"/>
        <end position="480"/>
    </location>
</feature>
<feature type="compositionally biased region" description="Basic and acidic residues" evidence="1">
    <location>
        <begin position="45"/>
        <end position="65"/>
    </location>
</feature>
<feature type="compositionally biased region" description="Low complexity" evidence="1">
    <location>
        <begin position="667"/>
        <end position="744"/>
    </location>
</feature>
<proteinExistence type="predicted"/>
<reference evidence="2 3" key="1">
    <citation type="submission" date="2020-07" db="EMBL/GenBank/DDBJ databases">
        <title>Comparative genomics of pyrophilous fungi reveals a link between fire events and developmental genes.</title>
        <authorList>
            <consortium name="DOE Joint Genome Institute"/>
            <person name="Steindorff A.S."/>
            <person name="Carver A."/>
            <person name="Calhoun S."/>
            <person name="Stillman K."/>
            <person name="Liu H."/>
            <person name="Lipzen A."/>
            <person name="Pangilinan J."/>
            <person name="Labutti K."/>
            <person name="Bruns T.D."/>
            <person name="Grigoriev I.V."/>
        </authorList>
    </citation>
    <scope>NUCLEOTIDE SEQUENCE [LARGE SCALE GENOMIC DNA]</scope>
    <source>
        <strain evidence="2 3">CBS 144469</strain>
    </source>
</reference>
<comment type="caution">
    <text evidence="2">The sequence shown here is derived from an EMBL/GenBank/DDBJ whole genome shotgun (WGS) entry which is preliminary data.</text>
</comment>
<feature type="compositionally biased region" description="Basic and acidic residues" evidence="1">
    <location>
        <begin position="342"/>
        <end position="352"/>
    </location>
</feature>
<name>A0A8H6I5Y5_9AGAR</name>
<keyword evidence="3" id="KW-1185">Reference proteome</keyword>
<feature type="compositionally biased region" description="Basic and acidic residues" evidence="1">
    <location>
        <begin position="650"/>
        <end position="664"/>
    </location>
</feature>
<feature type="region of interest" description="Disordered" evidence="1">
    <location>
        <begin position="968"/>
        <end position="1009"/>
    </location>
</feature>
<feature type="compositionally biased region" description="Basic and acidic residues" evidence="1">
    <location>
        <begin position="136"/>
        <end position="155"/>
    </location>
</feature>
<organism evidence="2 3">
    <name type="scientific">Ephemerocybe angulata</name>
    <dbReference type="NCBI Taxonomy" id="980116"/>
    <lineage>
        <taxon>Eukaryota</taxon>
        <taxon>Fungi</taxon>
        <taxon>Dikarya</taxon>
        <taxon>Basidiomycota</taxon>
        <taxon>Agaricomycotina</taxon>
        <taxon>Agaricomycetes</taxon>
        <taxon>Agaricomycetidae</taxon>
        <taxon>Agaricales</taxon>
        <taxon>Agaricineae</taxon>
        <taxon>Psathyrellaceae</taxon>
        <taxon>Ephemerocybe</taxon>
    </lineage>
</organism>
<feature type="compositionally biased region" description="Basic residues" evidence="1">
    <location>
        <begin position="376"/>
        <end position="388"/>
    </location>
</feature>
<feature type="compositionally biased region" description="Basic and acidic residues" evidence="1">
    <location>
        <begin position="428"/>
        <end position="437"/>
    </location>
</feature>
<feature type="compositionally biased region" description="Basic residues" evidence="1">
    <location>
        <begin position="202"/>
        <end position="214"/>
    </location>
</feature>
<dbReference type="OrthoDB" id="3067694at2759"/>
<accession>A0A8H6I5Y5</accession>
<evidence type="ECO:0000256" key="1">
    <source>
        <dbReference type="SAM" id="MobiDB-lite"/>
    </source>
</evidence>
<feature type="region of interest" description="Disordered" evidence="1">
    <location>
        <begin position="1"/>
        <end position="247"/>
    </location>
</feature>
<feature type="compositionally biased region" description="Low complexity" evidence="1">
    <location>
        <begin position="292"/>
        <end position="303"/>
    </location>
</feature>
<feature type="compositionally biased region" description="Basic and acidic residues" evidence="1">
    <location>
        <begin position="596"/>
        <end position="621"/>
    </location>
</feature>
<protein>
    <submittedName>
        <fullName evidence="2">Uncharacterized protein</fullName>
    </submittedName>
</protein>
<dbReference type="AlphaFoldDB" id="A0A8H6I5Y5"/>
<feature type="compositionally biased region" description="Acidic residues" evidence="1">
    <location>
        <begin position="353"/>
        <end position="364"/>
    </location>
</feature>
<feature type="compositionally biased region" description="Basic and acidic residues" evidence="1">
    <location>
        <begin position="443"/>
        <end position="456"/>
    </location>
</feature>
<feature type="compositionally biased region" description="Basic and acidic residues" evidence="1">
    <location>
        <begin position="115"/>
        <end position="124"/>
    </location>
</feature>
<dbReference type="Proteomes" id="UP000521943">
    <property type="component" value="Unassembled WGS sequence"/>
</dbReference>